<comment type="cofactor">
    <cofactor evidence="1">
        <name>[4Fe-4S] cluster</name>
        <dbReference type="ChEBI" id="CHEBI:49883"/>
    </cofactor>
</comment>
<keyword evidence="8" id="KW-0805">Transcription regulation</keyword>
<comment type="similarity">
    <text evidence="3">Belongs to the WhiB family.</text>
</comment>
<keyword evidence="9" id="KW-0238">DNA-binding</keyword>
<reference evidence="14" key="1">
    <citation type="journal article" date="2019" name="Int. J. Syst. Evol. Microbiol.">
        <title>The Global Catalogue of Microorganisms (GCM) 10K type strain sequencing project: providing services to taxonomists for standard genome sequencing and annotation.</title>
        <authorList>
            <consortium name="The Broad Institute Genomics Platform"/>
            <consortium name="The Broad Institute Genome Sequencing Center for Infectious Disease"/>
            <person name="Wu L."/>
            <person name="Ma J."/>
        </authorList>
    </citation>
    <scope>NUCLEOTIDE SEQUENCE [LARGE SCALE GENOMIC DNA]</scope>
    <source>
        <strain evidence="14">JCM 3369</strain>
    </source>
</reference>
<evidence type="ECO:0000256" key="4">
    <source>
        <dbReference type="ARBA" id="ARBA00022485"/>
    </source>
</evidence>
<protein>
    <submittedName>
        <fullName evidence="13">WhiB family transcriptional regulator</fullName>
    </submittedName>
</protein>
<keyword evidence="14" id="KW-1185">Reference proteome</keyword>
<evidence type="ECO:0000256" key="3">
    <source>
        <dbReference type="ARBA" id="ARBA00006597"/>
    </source>
</evidence>
<accession>A0ABW2CRE3</accession>
<feature type="domain" description="4Fe-4S Wbl-type" evidence="12">
    <location>
        <begin position="14"/>
        <end position="84"/>
    </location>
</feature>
<evidence type="ECO:0000256" key="2">
    <source>
        <dbReference type="ARBA" id="ARBA00004496"/>
    </source>
</evidence>
<dbReference type="Pfam" id="PF02467">
    <property type="entry name" value="Whib"/>
    <property type="match status" value="1"/>
</dbReference>
<dbReference type="InterPro" id="IPR003482">
    <property type="entry name" value="Whib"/>
</dbReference>
<keyword evidence="6" id="KW-0408">Iron</keyword>
<keyword evidence="11" id="KW-0804">Transcription</keyword>
<evidence type="ECO:0000313" key="14">
    <source>
        <dbReference type="Proteomes" id="UP001596380"/>
    </source>
</evidence>
<evidence type="ECO:0000256" key="10">
    <source>
        <dbReference type="ARBA" id="ARBA00023157"/>
    </source>
</evidence>
<keyword evidence="10" id="KW-1015">Disulfide bond</keyword>
<evidence type="ECO:0000256" key="7">
    <source>
        <dbReference type="ARBA" id="ARBA00023014"/>
    </source>
</evidence>
<keyword evidence="5" id="KW-0479">Metal-binding</keyword>
<evidence type="ECO:0000256" key="1">
    <source>
        <dbReference type="ARBA" id="ARBA00001966"/>
    </source>
</evidence>
<keyword evidence="4" id="KW-0004">4Fe-4S</keyword>
<evidence type="ECO:0000259" key="12">
    <source>
        <dbReference type="PROSITE" id="PS51674"/>
    </source>
</evidence>
<dbReference type="InterPro" id="IPR034768">
    <property type="entry name" value="4FE4S_WBL"/>
</dbReference>
<proteinExistence type="inferred from homology"/>
<dbReference type="PANTHER" id="PTHR38839">
    <property type="entry name" value="TRANSCRIPTIONAL REGULATOR WHID-RELATED"/>
    <property type="match status" value="1"/>
</dbReference>
<comment type="caution">
    <text evidence="13">The sequence shown here is derived from an EMBL/GenBank/DDBJ whole genome shotgun (WGS) entry which is preliminary data.</text>
</comment>
<name>A0ABW2CRE3_9ACTN</name>
<gene>
    <name evidence="13" type="ORF">ACFQKB_27180</name>
</gene>
<organism evidence="13 14">
    <name type="scientific">Actinomadura yumaensis</name>
    <dbReference type="NCBI Taxonomy" id="111807"/>
    <lineage>
        <taxon>Bacteria</taxon>
        <taxon>Bacillati</taxon>
        <taxon>Actinomycetota</taxon>
        <taxon>Actinomycetes</taxon>
        <taxon>Streptosporangiales</taxon>
        <taxon>Thermomonosporaceae</taxon>
        <taxon>Actinomadura</taxon>
    </lineage>
</organism>
<evidence type="ECO:0000256" key="6">
    <source>
        <dbReference type="ARBA" id="ARBA00023004"/>
    </source>
</evidence>
<sequence>MSIRNLPSWRARAACRGADITEFFGPEGERAEDREAREERVKREYCRPCPVRTDCLLDAYDGSRRGGHAKTGVWGGTGEDERSTLRRSYLRHTVKERRAARETA</sequence>
<dbReference type="PROSITE" id="PS51674">
    <property type="entry name" value="4FE4S_WBL"/>
    <property type="match status" value="1"/>
</dbReference>
<dbReference type="EMBL" id="JBHSXS010000019">
    <property type="protein sequence ID" value="MFC6883470.1"/>
    <property type="molecule type" value="Genomic_DNA"/>
</dbReference>
<evidence type="ECO:0000256" key="8">
    <source>
        <dbReference type="ARBA" id="ARBA00023015"/>
    </source>
</evidence>
<evidence type="ECO:0000256" key="11">
    <source>
        <dbReference type="ARBA" id="ARBA00023163"/>
    </source>
</evidence>
<dbReference type="Proteomes" id="UP001596380">
    <property type="component" value="Unassembled WGS sequence"/>
</dbReference>
<evidence type="ECO:0000313" key="13">
    <source>
        <dbReference type="EMBL" id="MFC6883470.1"/>
    </source>
</evidence>
<dbReference type="RefSeq" id="WP_378050366.1">
    <property type="nucleotide sequence ID" value="NZ_JBHSXE010000002.1"/>
</dbReference>
<comment type="subcellular location">
    <subcellularLocation>
        <location evidence="2">Cytoplasm</location>
    </subcellularLocation>
</comment>
<keyword evidence="7" id="KW-0411">Iron-sulfur</keyword>
<evidence type="ECO:0000256" key="9">
    <source>
        <dbReference type="ARBA" id="ARBA00023125"/>
    </source>
</evidence>
<evidence type="ECO:0000256" key="5">
    <source>
        <dbReference type="ARBA" id="ARBA00022723"/>
    </source>
</evidence>